<dbReference type="PANTHER" id="PTHR43531">
    <property type="entry name" value="PROTEIN ICFG"/>
    <property type="match status" value="1"/>
</dbReference>
<feature type="domain" description="HAMP" evidence="7">
    <location>
        <begin position="212"/>
        <end position="264"/>
    </location>
</feature>
<keyword evidence="2" id="KW-0488">Methylation</keyword>
<accession>A0A426V7G6</accession>
<gene>
    <name evidence="8" type="ORF">EIP75_18635</name>
</gene>
<dbReference type="CDD" id="cd11386">
    <property type="entry name" value="MCP_signal"/>
    <property type="match status" value="1"/>
</dbReference>
<dbReference type="PROSITE" id="PS50111">
    <property type="entry name" value="CHEMOTAXIS_TRANSDUC_2"/>
    <property type="match status" value="1"/>
</dbReference>
<evidence type="ECO:0000256" key="5">
    <source>
        <dbReference type="SAM" id="Phobius"/>
    </source>
</evidence>
<evidence type="ECO:0000256" key="1">
    <source>
        <dbReference type="ARBA" id="ARBA00004370"/>
    </source>
</evidence>
<dbReference type="InterPro" id="IPR003660">
    <property type="entry name" value="HAMP_dom"/>
</dbReference>
<dbReference type="AlphaFoldDB" id="A0A426V7G6"/>
<evidence type="ECO:0000313" key="8">
    <source>
        <dbReference type="EMBL" id="RRS02792.1"/>
    </source>
</evidence>
<dbReference type="GO" id="GO:0006935">
    <property type="term" value="P:chemotaxis"/>
    <property type="evidence" value="ECO:0007669"/>
    <property type="project" value="InterPro"/>
</dbReference>
<reference evidence="8 9" key="1">
    <citation type="submission" date="2018-12" db="EMBL/GenBank/DDBJ databases">
        <title>The whole draft genome of Aquabacterium sp. SJQ9.</title>
        <authorList>
            <person name="Sun L."/>
            <person name="Gao X."/>
            <person name="Chen W."/>
            <person name="Huang K."/>
        </authorList>
    </citation>
    <scope>NUCLEOTIDE SEQUENCE [LARGE SCALE GENOMIC DNA]</scope>
    <source>
        <strain evidence="8 9">SJQ9</strain>
    </source>
</reference>
<dbReference type="GO" id="GO:0005886">
    <property type="term" value="C:plasma membrane"/>
    <property type="evidence" value="ECO:0007669"/>
    <property type="project" value="TreeGrafter"/>
</dbReference>
<evidence type="ECO:0000256" key="3">
    <source>
        <dbReference type="ARBA" id="ARBA00029447"/>
    </source>
</evidence>
<dbReference type="InterPro" id="IPR004090">
    <property type="entry name" value="Chemotax_Me-accpt_rcpt"/>
</dbReference>
<keyword evidence="9" id="KW-1185">Reference proteome</keyword>
<dbReference type="Proteomes" id="UP000269265">
    <property type="component" value="Unassembled WGS sequence"/>
</dbReference>
<dbReference type="GO" id="GO:0007165">
    <property type="term" value="P:signal transduction"/>
    <property type="evidence" value="ECO:0007669"/>
    <property type="project" value="UniProtKB-KW"/>
</dbReference>
<dbReference type="CDD" id="cd19411">
    <property type="entry name" value="MCP2201-like_sensor"/>
    <property type="match status" value="1"/>
</dbReference>
<organism evidence="8 9">
    <name type="scientific">Aquabacterium soli</name>
    <dbReference type="NCBI Taxonomy" id="2493092"/>
    <lineage>
        <taxon>Bacteria</taxon>
        <taxon>Pseudomonadati</taxon>
        <taxon>Pseudomonadota</taxon>
        <taxon>Betaproteobacteria</taxon>
        <taxon>Burkholderiales</taxon>
        <taxon>Aquabacterium</taxon>
    </lineage>
</organism>
<name>A0A426V7G6_9BURK</name>
<sequence>MNIRNIRIGQRLTIGFGLVIALLILLAGLALMRIQSLSSEVGSLTQTTYPRTVIANNMKADLNEMSRSMLSILVMTDDEQIKGELANIEKYNKIHEAHVAKLQQVITDPQGQEMLKTMEALRAKAFKGQKAFVGLINENLKEDAMTKFLFSVRSAQTKYFAALDTLIEQQNRSMEEAGEKSTAQARATMAFILALAVAAALISVVVALLATRSITLPLNRAVKIAQQVAKGDLTSTIVTRSQDETGQLMQALDHMNRSLQGIVGNVRQGTEMIASASTQIASGNSDLSIRTEQQAASLQQTSGAVTELTRIVRQNADNASQANSLASEASTIATQGGEVVSRVVDTMGSIDASSRKIVDIIAVIDGIAFQTNILALNAAVEAARAGEQGRGFAVVAGEVRTLAQRSALAAKEIKTLIHESVEKVELGSQLVTKAGSTMQNVVSSVQRVSNIISEITEASRSQSDGIEAVNRSILQMDSVTQQNAALVEQAAAAAESMQNQAAGLAQVVSVFKLEDSPATAG</sequence>
<evidence type="ECO:0000313" key="9">
    <source>
        <dbReference type="Proteomes" id="UP000269265"/>
    </source>
</evidence>
<dbReference type="Gene3D" id="1.10.287.950">
    <property type="entry name" value="Methyl-accepting chemotaxis protein"/>
    <property type="match status" value="1"/>
</dbReference>
<dbReference type="RefSeq" id="WP_125244799.1">
    <property type="nucleotide sequence ID" value="NZ_RSED01000018.1"/>
</dbReference>
<dbReference type="PANTHER" id="PTHR43531:SF14">
    <property type="entry name" value="METHYL-ACCEPTING CHEMOTAXIS PROTEIN I-RELATED"/>
    <property type="match status" value="1"/>
</dbReference>
<evidence type="ECO:0000259" key="6">
    <source>
        <dbReference type="PROSITE" id="PS50111"/>
    </source>
</evidence>
<dbReference type="FunFam" id="1.10.287.950:FF:000001">
    <property type="entry name" value="Methyl-accepting chemotaxis sensory transducer"/>
    <property type="match status" value="1"/>
</dbReference>
<dbReference type="Pfam" id="PF00015">
    <property type="entry name" value="MCPsignal"/>
    <property type="match status" value="1"/>
</dbReference>
<dbReference type="PROSITE" id="PS50885">
    <property type="entry name" value="HAMP"/>
    <property type="match status" value="1"/>
</dbReference>
<comment type="similarity">
    <text evidence="3">Belongs to the methyl-accepting chemotaxis (MCP) protein family.</text>
</comment>
<feature type="transmembrane region" description="Helical" evidence="5">
    <location>
        <begin position="189"/>
        <end position="210"/>
    </location>
</feature>
<dbReference type="PRINTS" id="PR00260">
    <property type="entry name" value="CHEMTRNSDUCR"/>
</dbReference>
<evidence type="ECO:0000256" key="2">
    <source>
        <dbReference type="ARBA" id="ARBA00022481"/>
    </source>
</evidence>
<protein>
    <submittedName>
        <fullName evidence="8">HAMP domain-containing protein</fullName>
    </submittedName>
</protein>
<keyword evidence="5" id="KW-0472">Membrane</keyword>
<proteinExistence type="inferred from homology"/>
<evidence type="ECO:0000256" key="4">
    <source>
        <dbReference type="PROSITE-ProRule" id="PRU00284"/>
    </source>
</evidence>
<dbReference type="CDD" id="cd06225">
    <property type="entry name" value="HAMP"/>
    <property type="match status" value="1"/>
</dbReference>
<feature type="transmembrane region" description="Helical" evidence="5">
    <location>
        <begin position="12"/>
        <end position="32"/>
    </location>
</feature>
<keyword evidence="4" id="KW-0807">Transducer</keyword>
<dbReference type="InterPro" id="IPR004089">
    <property type="entry name" value="MCPsignal_dom"/>
</dbReference>
<dbReference type="SMART" id="SM00304">
    <property type="entry name" value="HAMP"/>
    <property type="match status" value="1"/>
</dbReference>
<dbReference type="GO" id="GO:0004888">
    <property type="term" value="F:transmembrane signaling receptor activity"/>
    <property type="evidence" value="ECO:0007669"/>
    <property type="project" value="InterPro"/>
</dbReference>
<dbReference type="InterPro" id="IPR051310">
    <property type="entry name" value="MCP_chemotaxis"/>
</dbReference>
<dbReference type="Gene3D" id="6.10.340.10">
    <property type="match status" value="1"/>
</dbReference>
<dbReference type="OrthoDB" id="8874220at2"/>
<comment type="subcellular location">
    <subcellularLocation>
        <location evidence="1">Membrane</location>
    </subcellularLocation>
</comment>
<dbReference type="SMART" id="SM00283">
    <property type="entry name" value="MA"/>
    <property type="match status" value="1"/>
</dbReference>
<dbReference type="InterPro" id="IPR024478">
    <property type="entry name" value="HlyB_4HB_MCP"/>
</dbReference>
<comment type="caution">
    <text evidence="8">The sequence shown here is derived from an EMBL/GenBank/DDBJ whole genome shotgun (WGS) entry which is preliminary data.</text>
</comment>
<dbReference type="Pfam" id="PF12729">
    <property type="entry name" value="4HB_MCP_1"/>
    <property type="match status" value="1"/>
</dbReference>
<dbReference type="Pfam" id="PF00672">
    <property type="entry name" value="HAMP"/>
    <property type="match status" value="1"/>
</dbReference>
<dbReference type="SUPFAM" id="SSF58104">
    <property type="entry name" value="Methyl-accepting chemotaxis protein (MCP) signaling domain"/>
    <property type="match status" value="1"/>
</dbReference>
<keyword evidence="5" id="KW-0812">Transmembrane</keyword>
<feature type="domain" description="Methyl-accepting transducer" evidence="6">
    <location>
        <begin position="269"/>
        <end position="498"/>
    </location>
</feature>
<dbReference type="InterPro" id="IPR047347">
    <property type="entry name" value="YvaQ-like_sensor"/>
</dbReference>
<dbReference type="EMBL" id="RSED01000018">
    <property type="protein sequence ID" value="RRS02792.1"/>
    <property type="molecule type" value="Genomic_DNA"/>
</dbReference>
<evidence type="ECO:0000259" key="7">
    <source>
        <dbReference type="PROSITE" id="PS50885"/>
    </source>
</evidence>
<keyword evidence="5" id="KW-1133">Transmembrane helix</keyword>